<dbReference type="OMA" id="CNNRPCL"/>
<evidence type="ECO:0000313" key="4">
    <source>
        <dbReference type="Proteomes" id="UP000008281"/>
    </source>
</evidence>
<feature type="compositionally biased region" description="Acidic residues" evidence="1">
    <location>
        <begin position="111"/>
        <end position="120"/>
    </location>
</feature>
<feature type="compositionally biased region" description="Basic and acidic residues" evidence="1">
    <location>
        <begin position="121"/>
        <end position="131"/>
    </location>
</feature>
<dbReference type="EMBL" id="DS268413">
    <property type="protein sequence ID" value="EFP07641.1"/>
    <property type="molecule type" value="Genomic_DNA"/>
</dbReference>
<evidence type="ECO:0000256" key="2">
    <source>
        <dbReference type="SAM" id="SignalP"/>
    </source>
</evidence>
<dbReference type="InterPro" id="IPR000884">
    <property type="entry name" value="TSP1_rpt"/>
</dbReference>
<evidence type="ECO:0000313" key="3">
    <source>
        <dbReference type="EMBL" id="EFP07641.1"/>
    </source>
</evidence>
<dbReference type="HOGENOM" id="CLU_2043857_0_0_1"/>
<keyword evidence="4" id="KW-1185">Reference proteome</keyword>
<dbReference type="PROSITE" id="PS50092">
    <property type="entry name" value="TSP1"/>
    <property type="match status" value="1"/>
</dbReference>
<evidence type="ECO:0000256" key="1">
    <source>
        <dbReference type="SAM" id="MobiDB-lite"/>
    </source>
</evidence>
<name>E3LQA9_CAERE</name>
<dbReference type="FunCoup" id="E3LQA9">
    <property type="interactions" value="1764"/>
</dbReference>
<dbReference type="AlphaFoldDB" id="E3LQA9"/>
<reference evidence="3" key="1">
    <citation type="submission" date="2007-07" db="EMBL/GenBank/DDBJ databases">
        <title>PCAP assembly of the Caenorhabditis remanei genome.</title>
        <authorList>
            <consortium name="The Caenorhabditis remanei Sequencing Consortium"/>
            <person name="Wilson R.K."/>
        </authorList>
    </citation>
    <scope>NUCLEOTIDE SEQUENCE [LARGE SCALE GENOMIC DNA]</scope>
    <source>
        <strain evidence="3">PB4641</strain>
    </source>
</reference>
<feature type="region of interest" description="Disordered" evidence="1">
    <location>
        <begin position="107"/>
        <end position="131"/>
    </location>
</feature>
<dbReference type="eggNOG" id="ENOG502TI1M">
    <property type="taxonomic scope" value="Eukaryota"/>
</dbReference>
<organism evidence="4">
    <name type="scientific">Caenorhabditis remanei</name>
    <name type="common">Caenorhabditis vulgaris</name>
    <dbReference type="NCBI Taxonomy" id="31234"/>
    <lineage>
        <taxon>Eukaryota</taxon>
        <taxon>Metazoa</taxon>
        <taxon>Ecdysozoa</taxon>
        <taxon>Nematoda</taxon>
        <taxon>Chromadorea</taxon>
        <taxon>Rhabditida</taxon>
        <taxon>Rhabditina</taxon>
        <taxon>Rhabditomorpha</taxon>
        <taxon>Rhabditoidea</taxon>
        <taxon>Rhabditidae</taxon>
        <taxon>Peloderinae</taxon>
        <taxon>Caenorhabditis</taxon>
    </lineage>
</organism>
<dbReference type="KEGG" id="crq:GCK72_006516"/>
<keyword evidence="2" id="KW-0732">Signal</keyword>
<dbReference type="OrthoDB" id="5781878at2759"/>
<feature type="signal peptide" evidence="2">
    <location>
        <begin position="1"/>
        <end position="30"/>
    </location>
</feature>
<protein>
    <submittedName>
        <fullName evidence="3">Uncharacterized protein</fullName>
    </submittedName>
</protein>
<dbReference type="CTD" id="9818774"/>
<feature type="chain" id="PRO_5015089266" evidence="2">
    <location>
        <begin position="31"/>
        <end position="131"/>
    </location>
</feature>
<accession>E3LQA9</accession>
<dbReference type="Proteomes" id="UP000008281">
    <property type="component" value="Unassembled WGS sequence"/>
</dbReference>
<gene>
    <name evidence="3" type="ORF">CRE_26404</name>
</gene>
<dbReference type="RefSeq" id="XP_003113729.2">
    <property type="nucleotide sequence ID" value="XM_003113681.2"/>
</dbReference>
<sequence length="131" mass="14370">MTSRPLRLFSFEKSMILVGFLSLLFTISSAAITTAPPNGEVECDIVPVTPCPVTCGGGFQLSKYVCVDKTETCGCPKNPIYYQCNNRPCLGKNPTLLDTFYDEENKQQEENGVEYVEDSGEAAKPEENKSA</sequence>
<proteinExistence type="predicted"/>
<dbReference type="GeneID" id="9818774"/>